<comment type="caution">
    <text evidence="2">The sequence shown here is derived from an EMBL/GenBank/DDBJ whole genome shotgun (WGS) entry which is preliminary data.</text>
</comment>
<evidence type="ECO:0000313" key="3">
    <source>
        <dbReference type="Proteomes" id="UP000756860"/>
    </source>
</evidence>
<gene>
    <name evidence="2" type="ORF">KI810_00215</name>
</gene>
<keyword evidence="3" id="KW-1185">Reference proteome</keyword>
<sequence length="343" mass="37313">MPDRLHRRGTHVKPEQGTGAKRPGKGGSALLLALLLSASFFLIHAPGATAATITGYTPIFRTGHDRTGTLQIAIRRFQQNGTPRLLVVNPATLATATVAATEMDFGREIPSATLQETPYLKALVRHTAPPFLLQNHGARHADQPVDGLFLTVDMCPSVRPFEREFFVAVSRLSQKKEGPVPVAVAMTGRWLEQHPKELAWLKEQVSAGRLAITWVNHSLTHPYDPRVPLERTFLLTPGTDLEREALATEVLLLENGLTPDPYFRFPGLVADGALIRELKELGLIPLGADAWLAKGETPRPGSFVLVHGNGNEPPGIKKALALFTSGHLHLLPLSRAFTTATPP</sequence>
<evidence type="ECO:0000313" key="2">
    <source>
        <dbReference type="EMBL" id="MBT0651465.1"/>
    </source>
</evidence>
<dbReference type="SUPFAM" id="SSF88713">
    <property type="entry name" value="Glycoside hydrolase/deacetylase"/>
    <property type="match status" value="1"/>
</dbReference>
<dbReference type="Gene3D" id="3.20.20.370">
    <property type="entry name" value="Glycoside hydrolase/deacetylase"/>
    <property type="match status" value="1"/>
</dbReference>
<organism evidence="2 3">
    <name type="scientific">Geomobilimonas luticola</name>
    <dbReference type="NCBI Taxonomy" id="1114878"/>
    <lineage>
        <taxon>Bacteria</taxon>
        <taxon>Pseudomonadati</taxon>
        <taxon>Thermodesulfobacteriota</taxon>
        <taxon>Desulfuromonadia</taxon>
        <taxon>Geobacterales</taxon>
        <taxon>Geobacteraceae</taxon>
        <taxon>Geomobilimonas</taxon>
    </lineage>
</organism>
<protein>
    <submittedName>
        <fullName evidence="2">Polysaccharide deacetylase</fullName>
    </submittedName>
</protein>
<feature type="compositionally biased region" description="Basic residues" evidence="1">
    <location>
        <begin position="1"/>
        <end position="11"/>
    </location>
</feature>
<dbReference type="InterPro" id="IPR011330">
    <property type="entry name" value="Glyco_hydro/deAcase_b/a-brl"/>
</dbReference>
<name>A0ABS5S7W7_9BACT</name>
<reference evidence="2 3" key="1">
    <citation type="submission" date="2021-05" db="EMBL/GenBank/DDBJ databases">
        <title>The draft genome of Geobacter luticola JCM 17780.</title>
        <authorList>
            <person name="Xu Z."/>
            <person name="Masuda Y."/>
            <person name="Itoh H."/>
            <person name="Senoo K."/>
        </authorList>
    </citation>
    <scope>NUCLEOTIDE SEQUENCE [LARGE SCALE GENOMIC DNA]</scope>
    <source>
        <strain evidence="2 3">JCM 17780</strain>
    </source>
</reference>
<dbReference type="RefSeq" id="WP_214173484.1">
    <property type="nucleotide sequence ID" value="NZ_JAHCVK010000001.1"/>
</dbReference>
<dbReference type="EMBL" id="JAHCVK010000001">
    <property type="protein sequence ID" value="MBT0651465.1"/>
    <property type="molecule type" value="Genomic_DNA"/>
</dbReference>
<dbReference type="CDD" id="cd10963">
    <property type="entry name" value="CE4_RC0012_like"/>
    <property type="match status" value="1"/>
</dbReference>
<feature type="region of interest" description="Disordered" evidence="1">
    <location>
        <begin position="1"/>
        <end position="24"/>
    </location>
</feature>
<proteinExistence type="predicted"/>
<dbReference type="Proteomes" id="UP000756860">
    <property type="component" value="Unassembled WGS sequence"/>
</dbReference>
<evidence type="ECO:0000256" key="1">
    <source>
        <dbReference type="SAM" id="MobiDB-lite"/>
    </source>
</evidence>
<accession>A0ABS5S7W7</accession>